<dbReference type="Pfam" id="PF00001">
    <property type="entry name" value="7tm_1"/>
    <property type="match status" value="1"/>
</dbReference>
<feature type="non-terminal residue" evidence="11">
    <location>
        <position position="123"/>
    </location>
</feature>
<feature type="transmembrane region" description="Helical" evidence="9">
    <location>
        <begin position="47"/>
        <end position="70"/>
    </location>
</feature>
<dbReference type="InterPro" id="IPR000276">
    <property type="entry name" value="GPCR_Rhodpsn"/>
</dbReference>
<evidence type="ECO:0000313" key="12">
    <source>
        <dbReference type="Proteomes" id="UP000030746"/>
    </source>
</evidence>
<gene>
    <name evidence="11" type="ORF">LOTGIDRAFT_122346</name>
</gene>
<dbReference type="InterPro" id="IPR017452">
    <property type="entry name" value="GPCR_Rhodpsn_7TM"/>
</dbReference>
<keyword evidence="6 8" id="KW-0675">Receptor</keyword>
<proteinExistence type="inferred from homology"/>
<feature type="transmembrane region" description="Helical" evidence="9">
    <location>
        <begin position="12"/>
        <end position="35"/>
    </location>
</feature>
<reference evidence="11 12" key="1">
    <citation type="journal article" date="2013" name="Nature">
        <title>Insights into bilaterian evolution from three spiralian genomes.</title>
        <authorList>
            <person name="Simakov O."/>
            <person name="Marletaz F."/>
            <person name="Cho S.J."/>
            <person name="Edsinger-Gonzales E."/>
            <person name="Havlak P."/>
            <person name="Hellsten U."/>
            <person name="Kuo D.H."/>
            <person name="Larsson T."/>
            <person name="Lv J."/>
            <person name="Arendt D."/>
            <person name="Savage R."/>
            <person name="Osoegawa K."/>
            <person name="de Jong P."/>
            <person name="Grimwood J."/>
            <person name="Chapman J.A."/>
            <person name="Shapiro H."/>
            <person name="Aerts A."/>
            <person name="Otillar R.P."/>
            <person name="Terry A.Y."/>
            <person name="Boore J.L."/>
            <person name="Grigoriev I.V."/>
            <person name="Lindberg D.R."/>
            <person name="Seaver E.C."/>
            <person name="Weisblat D.A."/>
            <person name="Putnam N.H."/>
            <person name="Rokhsar D.S."/>
        </authorList>
    </citation>
    <scope>NUCLEOTIDE SEQUENCE [LARGE SCALE GENOMIC DNA]</scope>
</reference>
<dbReference type="SUPFAM" id="SSF81321">
    <property type="entry name" value="Family A G protein-coupled receptor-like"/>
    <property type="match status" value="1"/>
</dbReference>
<evidence type="ECO:0000256" key="6">
    <source>
        <dbReference type="ARBA" id="ARBA00023170"/>
    </source>
</evidence>
<evidence type="ECO:0000256" key="4">
    <source>
        <dbReference type="ARBA" id="ARBA00023040"/>
    </source>
</evidence>
<dbReference type="Gene3D" id="1.20.1070.10">
    <property type="entry name" value="Rhodopsin 7-helix transmembrane proteins"/>
    <property type="match status" value="1"/>
</dbReference>
<dbReference type="OrthoDB" id="9990906at2759"/>
<keyword evidence="12" id="KW-1185">Reference proteome</keyword>
<dbReference type="GO" id="GO:0004930">
    <property type="term" value="F:G protein-coupled receptor activity"/>
    <property type="evidence" value="ECO:0007669"/>
    <property type="project" value="UniProtKB-KW"/>
</dbReference>
<dbReference type="GeneID" id="20232091"/>
<keyword evidence="3 9" id="KW-1133">Transmembrane helix</keyword>
<keyword evidence="5 9" id="KW-0472">Membrane</keyword>
<keyword evidence="7 8" id="KW-0807">Transducer</keyword>
<dbReference type="PANTHER" id="PTHR24243">
    <property type="entry name" value="G-PROTEIN COUPLED RECEPTOR"/>
    <property type="match status" value="1"/>
</dbReference>
<evidence type="ECO:0000256" key="1">
    <source>
        <dbReference type="ARBA" id="ARBA00004141"/>
    </source>
</evidence>
<comment type="similarity">
    <text evidence="8">Belongs to the G-protein coupled receptor 1 family.</text>
</comment>
<dbReference type="PROSITE" id="PS50262">
    <property type="entry name" value="G_PROTEIN_RECEP_F1_2"/>
    <property type="match status" value="1"/>
</dbReference>
<feature type="transmembrane region" description="Helical" evidence="9">
    <location>
        <begin position="90"/>
        <end position="113"/>
    </location>
</feature>
<feature type="domain" description="G-protein coupled receptors family 1 profile" evidence="10">
    <location>
        <begin position="27"/>
        <end position="123"/>
    </location>
</feature>
<dbReference type="Proteomes" id="UP000030746">
    <property type="component" value="Unassembled WGS sequence"/>
</dbReference>
<dbReference type="PRINTS" id="PR00237">
    <property type="entry name" value="GPCRRHODOPSN"/>
</dbReference>
<evidence type="ECO:0000256" key="2">
    <source>
        <dbReference type="ARBA" id="ARBA00022692"/>
    </source>
</evidence>
<keyword evidence="2 8" id="KW-0812">Transmembrane</keyword>
<dbReference type="AlphaFoldDB" id="V3ZI71"/>
<dbReference type="RefSeq" id="XP_009058240.1">
    <property type="nucleotide sequence ID" value="XM_009059992.1"/>
</dbReference>
<dbReference type="GO" id="GO:0005886">
    <property type="term" value="C:plasma membrane"/>
    <property type="evidence" value="ECO:0007669"/>
    <property type="project" value="TreeGrafter"/>
</dbReference>
<accession>V3ZI71</accession>
<dbReference type="EMBL" id="KB202284">
    <property type="protein sequence ID" value="ESO90968.1"/>
    <property type="molecule type" value="Genomic_DNA"/>
</dbReference>
<dbReference type="CTD" id="20232091"/>
<keyword evidence="4 8" id="KW-0297">G-protein coupled receptor</keyword>
<evidence type="ECO:0000256" key="5">
    <source>
        <dbReference type="ARBA" id="ARBA00023136"/>
    </source>
</evidence>
<dbReference type="PANTHER" id="PTHR24243:SF230">
    <property type="entry name" value="G-PROTEIN COUPLED RECEPTORS FAMILY 1 PROFILE DOMAIN-CONTAINING PROTEIN"/>
    <property type="match status" value="1"/>
</dbReference>
<dbReference type="HOGENOM" id="CLU_135412_0_0_1"/>
<evidence type="ECO:0000256" key="9">
    <source>
        <dbReference type="SAM" id="Phobius"/>
    </source>
</evidence>
<evidence type="ECO:0000313" key="11">
    <source>
        <dbReference type="EMBL" id="ESO90968.1"/>
    </source>
</evidence>
<name>V3ZI71_LOTGI</name>
<evidence type="ECO:0000256" key="8">
    <source>
        <dbReference type="RuleBase" id="RU000688"/>
    </source>
</evidence>
<dbReference type="KEGG" id="lgi:LOTGIDRAFT_122346"/>
<organism evidence="11 12">
    <name type="scientific">Lottia gigantea</name>
    <name type="common">Giant owl limpet</name>
    <dbReference type="NCBI Taxonomy" id="225164"/>
    <lineage>
        <taxon>Eukaryota</taxon>
        <taxon>Metazoa</taxon>
        <taxon>Spiralia</taxon>
        <taxon>Lophotrochozoa</taxon>
        <taxon>Mollusca</taxon>
        <taxon>Gastropoda</taxon>
        <taxon>Patellogastropoda</taxon>
        <taxon>Lottioidea</taxon>
        <taxon>Lottiidae</taxon>
        <taxon>Lottia</taxon>
    </lineage>
</organism>
<dbReference type="PROSITE" id="PS00237">
    <property type="entry name" value="G_PROTEIN_RECEP_F1_1"/>
    <property type="match status" value="1"/>
</dbReference>
<dbReference type="OMA" id="RIWINEL"/>
<comment type="subcellular location">
    <subcellularLocation>
        <location evidence="1">Membrane</location>
        <topology evidence="1">Multi-pass membrane protein</topology>
    </subcellularLocation>
</comment>
<evidence type="ECO:0000256" key="7">
    <source>
        <dbReference type="ARBA" id="ARBA00023224"/>
    </source>
</evidence>
<evidence type="ECO:0000259" key="10">
    <source>
        <dbReference type="PROSITE" id="PS50262"/>
    </source>
</evidence>
<protein>
    <recommendedName>
        <fullName evidence="10">G-protein coupled receptors family 1 profile domain-containing protein</fullName>
    </recommendedName>
</protein>
<sequence>MQYAEFRISKLLLLYVPPILIILGTFGNLFSFIILRRRPMLKVSTYFYLASLAIADSLVLYIGLLRMWINELTGIDAQDLTNWLCKLTCVLGYVCSDFSVWLIIAVTVERYIVVCHPFKANQM</sequence>
<evidence type="ECO:0000256" key="3">
    <source>
        <dbReference type="ARBA" id="ARBA00022989"/>
    </source>
</evidence>